<dbReference type="PANTHER" id="PTHR12526">
    <property type="entry name" value="GLYCOSYLTRANSFERASE"/>
    <property type="match status" value="1"/>
</dbReference>
<proteinExistence type="predicted"/>
<organism evidence="1 2">
    <name type="scientific">Luteibacter rhizovicinus DSM 16549</name>
    <dbReference type="NCBI Taxonomy" id="1440763"/>
    <lineage>
        <taxon>Bacteria</taxon>
        <taxon>Pseudomonadati</taxon>
        <taxon>Pseudomonadota</taxon>
        <taxon>Gammaproteobacteria</taxon>
        <taxon>Lysobacterales</taxon>
        <taxon>Rhodanobacteraceae</taxon>
        <taxon>Luteibacter</taxon>
    </lineage>
</organism>
<dbReference type="KEGG" id="lrz:BJI69_13015"/>
<accession>A0A1L3EUJ0</accession>
<protein>
    <submittedName>
        <fullName evidence="1">Group 1 glycosyl transferase</fullName>
    </submittedName>
</protein>
<dbReference type="Proteomes" id="UP000182987">
    <property type="component" value="Chromosome"/>
</dbReference>
<dbReference type="STRING" id="1440763.BJI69_13015"/>
<dbReference type="CDD" id="cd03801">
    <property type="entry name" value="GT4_PimA-like"/>
    <property type="match status" value="1"/>
</dbReference>
<evidence type="ECO:0000313" key="1">
    <source>
        <dbReference type="EMBL" id="APG04726.1"/>
    </source>
</evidence>
<gene>
    <name evidence="1" type="ORF">BJI69_13015</name>
</gene>
<dbReference type="AlphaFoldDB" id="A0A1L3EUJ0"/>
<dbReference type="Gene3D" id="3.40.50.2000">
    <property type="entry name" value="Glycogen Phosphorylase B"/>
    <property type="match status" value="2"/>
</dbReference>
<dbReference type="PANTHER" id="PTHR12526:SF638">
    <property type="entry name" value="SPORE COAT PROTEIN SA"/>
    <property type="match status" value="1"/>
</dbReference>
<keyword evidence="1" id="KW-0808">Transferase</keyword>
<sequence>MKVLMISTSYPEDERDWRGVFIRHLAGGVARRPDLLLSLWAPPGKLPPRVESVTTATEAAWLGSLMKAGGISHLMREKGWRGFDAPLRLLRMLWNTYRRETSADLYHVNWLQCALPLPADGKPVVVSVLGNDLNLLRIPGMRHLLRRTFLNRPVALCPNAEWMVPVLERAFGDLAEVIPVSFGIDSTWYDVQRTIVEPAEWIAVTRLTANKLGPLFEWSEPLFRHGGRTLHLLGPMQEQIAIPDWVRWHGPATPEELATHWFPRAQGLITLSTHSEGRPQTMLEAKAASLPIIASDMPAHATMIENGVDGFLCSDPTGYANAIAALEDGRTNISVGEQARKDALAKFGTWDDAGARYATIYHRLMTRAGRGH</sequence>
<dbReference type="EMBL" id="CP017480">
    <property type="protein sequence ID" value="APG04726.1"/>
    <property type="molecule type" value="Genomic_DNA"/>
</dbReference>
<dbReference type="GO" id="GO:0016757">
    <property type="term" value="F:glycosyltransferase activity"/>
    <property type="evidence" value="ECO:0007669"/>
    <property type="project" value="TreeGrafter"/>
</dbReference>
<dbReference type="SUPFAM" id="SSF53756">
    <property type="entry name" value="UDP-Glycosyltransferase/glycogen phosphorylase"/>
    <property type="match status" value="1"/>
</dbReference>
<dbReference type="RefSeq" id="WP_046966398.1">
    <property type="nucleotide sequence ID" value="NZ_CP017480.1"/>
</dbReference>
<dbReference type="OrthoDB" id="5290958at2"/>
<evidence type="ECO:0000313" key="2">
    <source>
        <dbReference type="Proteomes" id="UP000182987"/>
    </source>
</evidence>
<dbReference type="Pfam" id="PF13692">
    <property type="entry name" value="Glyco_trans_1_4"/>
    <property type="match status" value="1"/>
</dbReference>
<name>A0A1L3EUJ0_9GAMM</name>
<reference evidence="2" key="1">
    <citation type="submission" date="2016-09" db="EMBL/GenBank/DDBJ databases">
        <authorList>
            <person name="Lysoe E."/>
        </authorList>
    </citation>
    <scope>NUCLEOTIDE SEQUENCE [LARGE SCALE GENOMIC DNA]</scope>
    <source>
        <strain evidence="2">LJ96T</strain>
    </source>
</reference>
<keyword evidence="2" id="KW-1185">Reference proteome</keyword>